<evidence type="ECO:0000256" key="5">
    <source>
        <dbReference type="ARBA" id="ARBA00022840"/>
    </source>
</evidence>
<feature type="binding site" evidence="7">
    <location>
        <position position="17"/>
    </location>
    <ligand>
        <name>Mg(2+)</name>
        <dbReference type="ChEBI" id="CHEBI:18420"/>
    </ligand>
</feature>
<dbReference type="EC" id="2.7.1.71" evidence="7"/>
<accession>A0ABW2Q488</accession>
<dbReference type="HAMAP" id="MF_00109">
    <property type="entry name" value="Shikimate_kinase"/>
    <property type="match status" value="1"/>
</dbReference>
<comment type="catalytic activity">
    <reaction evidence="7">
        <text>shikimate + ATP = 3-phosphoshikimate + ADP + H(+)</text>
        <dbReference type="Rhea" id="RHEA:13121"/>
        <dbReference type="ChEBI" id="CHEBI:15378"/>
        <dbReference type="ChEBI" id="CHEBI:30616"/>
        <dbReference type="ChEBI" id="CHEBI:36208"/>
        <dbReference type="ChEBI" id="CHEBI:145989"/>
        <dbReference type="ChEBI" id="CHEBI:456216"/>
        <dbReference type="EC" id="2.7.1.71"/>
    </reaction>
</comment>
<comment type="pathway">
    <text evidence="7">Metabolic intermediate biosynthesis; chorismate biosynthesis; chorismate from D-erythrose 4-phosphate and phosphoenolpyruvate: step 5/7.</text>
</comment>
<dbReference type="PANTHER" id="PTHR21087">
    <property type="entry name" value="SHIKIMATE KINASE"/>
    <property type="match status" value="1"/>
</dbReference>
<keyword evidence="1 7" id="KW-0028">Amino-acid biosynthesis</keyword>
<keyword evidence="4 7" id="KW-0418">Kinase</keyword>
<comment type="function">
    <text evidence="7">Catalyzes the specific phosphorylation of the 3-hydroxyl group of shikimic acid using ATP as a cosubstrate.</text>
</comment>
<feature type="binding site" evidence="7">
    <location>
        <position position="118"/>
    </location>
    <ligand>
        <name>ATP</name>
        <dbReference type="ChEBI" id="CHEBI:30616"/>
    </ligand>
</feature>
<dbReference type="Pfam" id="PF01202">
    <property type="entry name" value="SKI"/>
    <property type="match status" value="1"/>
</dbReference>
<comment type="subunit">
    <text evidence="7">Monomer.</text>
</comment>
<comment type="similarity">
    <text evidence="7">Belongs to the shikimate kinase family.</text>
</comment>
<feature type="binding site" evidence="7">
    <location>
        <position position="80"/>
    </location>
    <ligand>
        <name>substrate</name>
    </ligand>
</feature>
<dbReference type="SUPFAM" id="SSF52540">
    <property type="entry name" value="P-loop containing nucleoside triphosphate hydrolases"/>
    <property type="match status" value="1"/>
</dbReference>
<evidence type="ECO:0000256" key="4">
    <source>
        <dbReference type="ARBA" id="ARBA00022777"/>
    </source>
</evidence>
<protein>
    <recommendedName>
        <fullName evidence="7">Shikimate kinase</fullName>
        <shortName evidence="7">SK</shortName>
        <ecNumber evidence="7">2.7.1.71</ecNumber>
    </recommendedName>
</protein>
<keyword evidence="6 7" id="KW-0057">Aromatic amino acid biosynthesis</keyword>
<evidence type="ECO:0000256" key="3">
    <source>
        <dbReference type="ARBA" id="ARBA00022741"/>
    </source>
</evidence>
<keyword evidence="9" id="KW-1185">Reference proteome</keyword>
<evidence type="ECO:0000313" key="9">
    <source>
        <dbReference type="Proteomes" id="UP001596505"/>
    </source>
</evidence>
<comment type="cofactor">
    <cofactor evidence="7">
        <name>Mg(2+)</name>
        <dbReference type="ChEBI" id="CHEBI:18420"/>
    </cofactor>
    <text evidence="7">Binds 1 Mg(2+) ion per subunit.</text>
</comment>
<feature type="binding site" evidence="7">
    <location>
        <begin position="13"/>
        <end position="18"/>
    </location>
    <ligand>
        <name>ATP</name>
        <dbReference type="ChEBI" id="CHEBI:30616"/>
    </ligand>
</feature>
<name>A0ABW2Q488_9BACL</name>
<comment type="subcellular location">
    <subcellularLocation>
        <location evidence="7">Cytoplasm</location>
    </subcellularLocation>
</comment>
<evidence type="ECO:0000313" key="8">
    <source>
        <dbReference type="EMBL" id="MFC7394261.1"/>
    </source>
</evidence>
<gene>
    <name evidence="7" type="primary">aroK</name>
    <name evidence="8" type="ORF">ACFQRG_14995</name>
</gene>
<organism evidence="8 9">
    <name type="scientific">Scopulibacillus cellulosilyticus</name>
    <dbReference type="NCBI Taxonomy" id="2665665"/>
    <lineage>
        <taxon>Bacteria</taxon>
        <taxon>Bacillati</taxon>
        <taxon>Bacillota</taxon>
        <taxon>Bacilli</taxon>
        <taxon>Bacillales</taxon>
        <taxon>Sporolactobacillaceae</taxon>
        <taxon>Scopulibacillus</taxon>
    </lineage>
</organism>
<reference evidence="9" key="1">
    <citation type="journal article" date="2019" name="Int. J. Syst. Evol. Microbiol.">
        <title>The Global Catalogue of Microorganisms (GCM) 10K type strain sequencing project: providing services to taxonomists for standard genome sequencing and annotation.</title>
        <authorList>
            <consortium name="The Broad Institute Genomics Platform"/>
            <consortium name="The Broad Institute Genome Sequencing Center for Infectious Disease"/>
            <person name="Wu L."/>
            <person name="Ma J."/>
        </authorList>
    </citation>
    <scope>NUCLEOTIDE SEQUENCE [LARGE SCALE GENOMIC DNA]</scope>
    <source>
        <strain evidence="9">CGMCC 1.16305</strain>
    </source>
</reference>
<keyword evidence="2 7" id="KW-0808">Transferase</keyword>
<dbReference type="CDD" id="cd00464">
    <property type="entry name" value="SK"/>
    <property type="match status" value="1"/>
</dbReference>
<dbReference type="PRINTS" id="PR01100">
    <property type="entry name" value="SHIKIMTKNASE"/>
</dbReference>
<keyword evidence="5 7" id="KW-0067">ATP-binding</keyword>
<dbReference type="EMBL" id="JBHTCO010000019">
    <property type="protein sequence ID" value="MFC7394261.1"/>
    <property type="molecule type" value="Genomic_DNA"/>
</dbReference>
<dbReference type="RefSeq" id="WP_380967416.1">
    <property type="nucleotide sequence ID" value="NZ_JBHTCO010000019.1"/>
</dbReference>
<dbReference type="Gene3D" id="3.40.50.300">
    <property type="entry name" value="P-loop containing nucleotide triphosphate hydrolases"/>
    <property type="match status" value="1"/>
</dbReference>
<evidence type="ECO:0000256" key="7">
    <source>
        <dbReference type="HAMAP-Rule" id="MF_00109"/>
    </source>
</evidence>
<keyword evidence="3 7" id="KW-0547">Nucleotide-binding</keyword>
<dbReference type="PANTHER" id="PTHR21087:SF16">
    <property type="entry name" value="SHIKIMATE KINASE 1, CHLOROPLASTIC"/>
    <property type="match status" value="1"/>
</dbReference>
<keyword evidence="7" id="KW-0479">Metal-binding</keyword>
<keyword evidence="7" id="KW-0460">Magnesium</keyword>
<comment type="caution">
    <text evidence="7">Lacks conserved residue(s) required for the propagation of feature annotation.</text>
</comment>
<dbReference type="GO" id="GO:0016301">
    <property type="term" value="F:kinase activity"/>
    <property type="evidence" value="ECO:0007669"/>
    <property type="project" value="UniProtKB-KW"/>
</dbReference>
<comment type="caution">
    <text evidence="8">The sequence shown here is derived from an EMBL/GenBank/DDBJ whole genome shotgun (WGS) entry which is preliminary data.</text>
</comment>
<dbReference type="InterPro" id="IPR027417">
    <property type="entry name" value="P-loop_NTPase"/>
</dbReference>
<dbReference type="InterPro" id="IPR000623">
    <property type="entry name" value="Shikimate_kinase/TSH1"/>
</dbReference>
<evidence type="ECO:0000256" key="2">
    <source>
        <dbReference type="ARBA" id="ARBA00022679"/>
    </source>
</evidence>
<feature type="binding site" evidence="7">
    <location>
        <position position="59"/>
    </location>
    <ligand>
        <name>substrate</name>
    </ligand>
</feature>
<dbReference type="InterPro" id="IPR031322">
    <property type="entry name" value="Shikimate/glucono_kinase"/>
</dbReference>
<dbReference type="Proteomes" id="UP001596505">
    <property type="component" value="Unassembled WGS sequence"/>
</dbReference>
<proteinExistence type="inferred from homology"/>
<sequence length="176" mass="20476">MKGETIYLTGFMGAGKTTVGKKLGEELSMTVIDTDEMIEQVCRKKISDIFKEEGEARFREYESRILRKLSFKHVIITTGGGMIINQENRRFMKENGITIYLHCDPKIILRRLQGNTTRPLLKNNQEESVIHMLDRRLPYYLEADYTVNTTMKSVDSIVTELTNFLNRHTASWVQHR</sequence>
<keyword evidence="7" id="KW-0963">Cytoplasm</keyword>
<feature type="binding site" evidence="7">
    <location>
        <position position="136"/>
    </location>
    <ligand>
        <name>substrate</name>
    </ligand>
</feature>
<evidence type="ECO:0000256" key="1">
    <source>
        <dbReference type="ARBA" id="ARBA00022605"/>
    </source>
</evidence>
<evidence type="ECO:0000256" key="6">
    <source>
        <dbReference type="ARBA" id="ARBA00023141"/>
    </source>
</evidence>
<feature type="binding site" evidence="7">
    <location>
        <position position="35"/>
    </location>
    <ligand>
        <name>substrate</name>
    </ligand>
</feature>